<evidence type="ECO:0000256" key="3">
    <source>
        <dbReference type="ARBA" id="ARBA00022692"/>
    </source>
</evidence>
<keyword evidence="2" id="KW-1003">Cell membrane</keyword>
<evidence type="ECO:0000313" key="8">
    <source>
        <dbReference type="RefSeq" id="XP_052743934.1"/>
    </source>
</evidence>
<evidence type="ECO:0000313" key="7">
    <source>
        <dbReference type="Proteomes" id="UP001652582"/>
    </source>
</evidence>
<dbReference type="InterPro" id="IPR013604">
    <property type="entry name" value="7TM_chemorcpt"/>
</dbReference>
<evidence type="ECO:0000256" key="5">
    <source>
        <dbReference type="ARBA" id="ARBA00023136"/>
    </source>
</evidence>
<keyword evidence="7" id="KW-1185">Reference proteome</keyword>
<keyword evidence="5 6" id="KW-0472">Membrane</keyword>
<comment type="subcellular location">
    <subcellularLocation>
        <location evidence="1">Cell membrane</location>
        <topology evidence="1">Multi-pass membrane protein</topology>
    </subcellularLocation>
</comment>
<organism evidence="7 8">
    <name type="scientific">Bicyclus anynana</name>
    <name type="common">Squinting bush brown butterfly</name>
    <dbReference type="NCBI Taxonomy" id="110368"/>
    <lineage>
        <taxon>Eukaryota</taxon>
        <taxon>Metazoa</taxon>
        <taxon>Ecdysozoa</taxon>
        <taxon>Arthropoda</taxon>
        <taxon>Hexapoda</taxon>
        <taxon>Insecta</taxon>
        <taxon>Pterygota</taxon>
        <taxon>Neoptera</taxon>
        <taxon>Endopterygota</taxon>
        <taxon>Lepidoptera</taxon>
        <taxon>Glossata</taxon>
        <taxon>Ditrysia</taxon>
        <taxon>Papilionoidea</taxon>
        <taxon>Nymphalidae</taxon>
        <taxon>Satyrinae</taxon>
        <taxon>Satyrini</taxon>
        <taxon>Mycalesina</taxon>
        <taxon>Bicyclus</taxon>
    </lineage>
</organism>
<dbReference type="RefSeq" id="XP_052743934.1">
    <property type="nucleotide sequence ID" value="XM_052887974.1"/>
</dbReference>
<evidence type="ECO:0000256" key="1">
    <source>
        <dbReference type="ARBA" id="ARBA00004651"/>
    </source>
</evidence>
<evidence type="ECO:0000256" key="4">
    <source>
        <dbReference type="ARBA" id="ARBA00022989"/>
    </source>
</evidence>
<protein>
    <submittedName>
        <fullName evidence="8">Uncharacterized protein LOC112050479</fullName>
    </submittedName>
</protein>
<keyword evidence="3 6" id="KW-0812">Transmembrane</keyword>
<reference evidence="8" key="1">
    <citation type="submission" date="2025-08" db="UniProtKB">
        <authorList>
            <consortium name="RefSeq"/>
        </authorList>
    </citation>
    <scope>IDENTIFICATION</scope>
</reference>
<evidence type="ECO:0000256" key="6">
    <source>
        <dbReference type="SAM" id="Phobius"/>
    </source>
</evidence>
<feature type="transmembrane region" description="Helical" evidence="6">
    <location>
        <begin position="77"/>
        <end position="96"/>
    </location>
</feature>
<keyword evidence="4 6" id="KW-1133">Transmembrane helix</keyword>
<dbReference type="Pfam" id="PF08395">
    <property type="entry name" value="7tm_7"/>
    <property type="match status" value="1"/>
</dbReference>
<dbReference type="Proteomes" id="UP001652582">
    <property type="component" value="Chromosome 20"/>
</dbReference>
<evidence type="ECO:0000256" key="2">
    <source>
        <dbReference type="ARBA" id="ARBA00022475"/>
    </source>
</evidence>
<name>A0ABM3LXY4_BICAN</name>
<dbReference type="GeneID" id="112050479"/>
<sequence length="164" mass="18524">MGTLSMAHFIARALQTLPGVTTNVISENNWTKTSHSLGSLSTFDHNNRSNVILHLSRCYLLLLQQCDYINGMFGFRILLGALVYLLEMVMLINLIIRLTLGTMIKTLFVSASEYYEALQELRALVISRPVRFNAVHFYTLDHSTMLAMGSAIVTYTIILLQNIH</sequence>
<proteinExistence type="predicted"/>
<gene>
    <name evidence="8" type="primary">LOC112050479</name>
</gene>
<accession>A0ABM3LXY4</accession>